<feature type="domain" description="Glutaminase A N-terminal" evidence="3">
    <location>
        <begin position="260"/>
        <end position="474"/>
    </location>
</feature>
<dbReference type="InterPro" id="IPR033433">
    <property type="entry name" value="GtaA_N"/>
</dbReference>
<gene>
    <name evidence="4" type="ORF">GCM10017764_19830</name>
</gene>
<organism evidence="4 5">
    <name type="scientific">Sphingobacterium griseoflavum</name>
    <dbReference type="NCBI Taxonomy" id="1474952"/>
    <lineage>
        <taxon>Bacteria</taxon>
        <taxon>Pseudomonadati</taxon>
        <taxon>Bacteroidota</taxon>
        <taxon>Sphingobacteriia</taxon>
        <taxon>Sphingobacteriales</taxon>
        <taxon>Sphingobacteriaceae</taxon>
        <taxon>Sphingobacterium</taxon>
    </lineage>
</organism>
<dbReference type="EMBL" id="BNAF01000007">
    <property type="protein sequence ID" value="GHE36698.1"/>
    <property type="molecule type" value="Genomic_DNA"/>
</dbReference>
<dbReference type="InterPro" id="IPR032514">
    <property type="entry name" value="GtaA_central"/>
</dbReference>
<dbReference type="Pfam" id="PF16335">
    <property type="entry name" value="GtaA_6_Hairpin"/>
    <property type="match status" value="1"/>
</dbReference>
<dbReference type="PANTHER" id="PTHR31987">
    <property type="entry name" value="GLUTAMINASE A-RELATED"/>
    <property type="match status" value="1"/>
</dbReference>
<dbReference type="InterPro" id="IPR032515">
    <property type="entry name" value="DUF4964"/>
</dbReference>
<proteinExistence type="predicted"/>
<feature type="domain" description="DUF4964" evidence="1">
    <location>
        <begin position="29"/>
        <end position="97"/>
    </location>
</feature>
<keyword evidence="5" id="KW-1185">Reference proteome</keyword>
<feature type="domain" description="Glutaminase A central" evidence="2">
    <location>
        <begin position="480"/>
        <end position="816"/>
    </location>
</feature>
<dbReference type="Pfam" id="PF16334">
    <property type="entry name" value="DUF4964"/>
    <property type="match status" value="1"/>
</dbReference>
<reference evidence="5" key="1">
    <citation type="journal article" date="2019" name="Int. J. Syst. Evol. Microbiol.">
        <title>The Global Catalogue of Microorganisms (GCM) 10K type strain sequencing project: providing services to taxonomists for standard genome sequencing and annotation.</title>
        <authorList>
            <consortium name="The Broad Institute Genomics Platform"/>
            <consortium name="The Broad Institute Genome Sequencing Center for Infectious Disease"/>
            <person name="Wu L."/>
            <person name="Ma J."/>
        </authorList>
    </citation>
    <scope>NUCLEOTIDE SEQUENCE [LARGE SCALE GENOMIC DNA]</scope>
    <source>
        <strain evidence="5">CGMCC 1.12966</strain>
    </source>
</reference>
<evidence type="ECO:0000259" key="3">
    <source>
        <dbReference type="Pfam" id="PF17168"/>
    </source>
</evidence>
<dbReference type="InterPro" id="IPR052743">
    <property type="entry name" value="Glutaminase_GtaA"/>
</dbReference>
<evidence type="ECO:0000259" key="2">
    <source>
        <dbReference type="Pfam" id="PF16335"/>
    </source>
</evidence>
<dbReference type="Proteomes" id="UP000620550">
    <property type="component" value="Unassembled WGS sequence"/>
</dbReference>
<dbReference type="InterPro" id="IPR012341">
    <property type="entry name" value="6hp_glycosidase-like_sf"/>
</dbReference>
<dbReference type="InterPro" id="IPR008979">
    <property type="entry name" value="Galactose-bd-like_sf"/>
</dbReference>
<name>A0ABQ3HUQ8_9SPHI</name>
<accession>A0ABQ3HUQ8</accession>
<sequence length="824" mass="92555">MKNKGIQYLLCTIGLSVASLSVVIGQHSLNSLRAPAYPLISIDPNVSAWSASDQLYGSAVSHWSDNRPLPLLGAIKVGKQVYRFMGTEDVELSTLVPNGEDKGWDAKYSTVAPQGDWTGRSFDDTDWTSGQGAFGTFENEPHSKTDWTTEKIWVRREVVLTENVAGRDVFLIYAHDDDAEFFVNGVKILSTGQATGKNRRVKLDAAAVKSLKKGKNLLAAYCHNRGGNAFLDMGLQVERSARKYFEKQAEQLSADVQPMQTHYEFACGDVKLKLTFTAPLFLDDLRLLSRPVNYISYEVISEKPQTVELYFEAAPHWALNLPAQDAGSESYSKNGLRYVKTGSVAQRILGRKGDHVRNDWGYFYMAGEEATTQASVGTEQGLRANFVSGKSSTVPAEQGKQLVLRQKGTVQGSWKGKIAVGYDDIYAIQYFGNNLRPYWNRDGKQTIAGQFEQAFASYDEVMEKADAFDRKFMQQYAAFGKEYAELCALAYRQAIAAHKLVESPNGELLLLSKENDSNGSIGTVDVTYPSAPLFLYYNPELAKALLNFIFYYSESGKWQKPFAAHDIGTYPIANGQTYGGDMPVEESGNMLILTYAIARAEGNGDYAKNHWNVLTTWADYLLEKGLDPDNQLCTDDFAGHFAHNANLSVKAILGIASYGHLASMLGKEQVAERYLAAARDMARQWERMANDGDHYRLTFDKPGTWSQKYNLVWDKVLDMQIFDPQIRQKEVNYYLGKQNKYGLPLDSRETYTKSDWIIWSAVLADDLQTFQAFVKPVHAFMNETVHRVPMSDWIFTDKPERRGFKARSVVGGYFMKMLAEKYKK</sequence>
<dbReference type="Gene3D" id="2.60.120.260">
    <property type="entry name" value="Galactose-binding domain-like"/>
    <property type="match status" value="1"/>
</dbReference>
<evidence type="ECO:0000313" key="4">
    <source>
        <dbReference type="EMBL" id="GHE36698.1"/>
    </source>
</evidence>
<dbReference type="InterPro" id="IPR008928">
    <property type="entry name" value="6-hairpin_glycosidase_sf"/>
</dbReference>
<dbReference type="PANTHER" id="PTHR31987:SF1">
    <property type="entry name" value="GLUTAMINASE A"/>
    <property type="match status" value="1"/>
</dbReference>
<dbReference type="SUPFAM" id="SSF48208">
    <property type="entry name" value="Six-hairpin glycosidases"/>
    <property type="match status" value="1"/>
</dbReference>
<dbReference type="Gene3D" id="1.50.10.10">
    <property type="match status" value="1"/>
</dbReference>
<evidence type="ECO:0000313" key="5">
    <source>
        <dbReference type="Proteomes" id="UP000620550"/>
    </source>
</evidence>
<protein>
    <submittedName>
        <fullName evidence="4">Glutaminase</fullName>
    </submittedName>
</protein>
<comment type="caution">
    <text evidence="4">The sequence shown here is derived from an EMBL/GenBank/DDBJ whole genome shotgun (WGS) entry which is preliminary data.</text>
</comment>
<evidence type="ECO:0000259" key="1">
    <source>
        <dbReference type="Pfam" id="PF16334"/>
    </source>
</evidence>
<dbReference type="RefSeq" id="WP_189626510.1">
    <property type="nucleotide sequence ID" value="NZ_BNAF01000007.1"/>
</dbReference>
<dbReference type="Pfam" id="PF17168">
    <property type="entry name" value="DUF5127"/>
    <property type="match status" value="1"/>
</dbReference>
<dbReference type="SUPFAM" id="SSF49785">
    <property type="entry name" value="Galactose-binding domain-like"/>
    <property type="match status" value="1"/>
</dbReference>